<evidence type="ECO:0000259" key="5">
    <source>
        <dbReference type="PROSITE" id="PS51206"/>
    </source>
</evidence>
<keyword evidence="2" id="KW-0378">Hydrolase</keyword>
<proteinExistence type="predicted"/>
<dbReference type="PANTHER" id="PTHR35372">
    <property type="entry name" value="ATP BINDING PROTEIN-RELATED"/>
    <property type="match status" value="1"/>
</dbReference>
<feature type="domain" description="SF3 helicase" evidence="5">
    <location>
        <begin position="534"/>
        <end position="697"/>
    </location>
</feature>
<dbReference type="Pfam" id="PF08706">
    <property type="entry name" value="D5_N"/>
    <property type="match status" value="1"/>
</dbReference>
<dbReference type="InterPro" id="IPR045455">
    <property type="entry name" value="NrS-1_pol-like_helicase"/>
</dbReference>
<reference evidence="6 7" key="1">
    <citation type="submission" date="2021-07" db="EMBL/GenBank/DDBJ databases">
        <title>complete genome sequencing of Tessaracoccus sp.J1M15.</title>
        <authorList>
            <person name="Bae J.-W."/>
            <person name="Kim D.-y."/>
        </authorList>
    </citation>
    <scope>NUCLEOTIDE SEQUENCE [LARGE SCALE GENOMIC DNA]</scope>
    <source>
        <strain evidence="6 7">J1M15</strain>
    </source>
</reference>
<dbReference type="InterPro" id="IPR006500">
    <property type="entry name" value="Helicase_put_C_phage/plasmid"/>
</dbReference>
<keyword evidence="1" id="KW-0547">Nucleotide-binding</keyword>
<dbReference type="InterPro" id="IPR014818">
    <property type="entry name" value="Phage/plasmid_primase_P4_C"/>
</dbReference>
<evidence type="ECO:0000313" key="6">
    <source>
        <dbReference type="EMBL" id="QXT62741.1"/>
    </source>
</evidence>
<accession>A0ABX8SHE3</accession>
<evidence type="ECO:0000256" key="1">
    <source>
        <dbReference type="ARBA" id="ARBA00022741"/>
    </source>
</evidence>
<gene>
    <name evidence="6" type="ORF">KDB89_13560</name>
</gene>
<dbReference type="Proteomes" id="UP000824504">
    <property type="component" value="Chromosome"/>
</dbReference>
<keyword evidence="3" id="KW-0067">ATP-binding</keyword>
<dbReference type="RefSeq" id="WP_219081905.1">
    <property type="nucleotide sequence ID" value="NZ_CP079216.1"/>
</dbReference>
<dbReference type="PROSITE" id="PS51206">
    <property type="entry name" value="SF3_HELICASE_1"/>
    <property type="match status" value="1"/>
</dbReference>
<dbReference type="InterPro" id="IPR051620">
    <property type="entry name" value="ORF904-like_C"/>
</dbReference>
<evidence type="ECO:0000256" key="3">
    <source>
        <dbReference type="ARBA" id="ARBA00022840"/>
    </source>
</evidence>
<dbReference type="SMART" id="SM00885">
    <property type="entry name" value="D5_N"/>
    <property type="match status" value="1"/>
</dbReference>
<dbReference type="InterPro" id="IPR015330">
    <property type="entry name" value="DNA_primase/pol_bifunc_N"/>
</dbReference>
<evidence type="ECO:0000256" key="4">
    <source>
        <dbReference type="SAM" id="MobiDB-lite"/>
    </source>
</evidence>
<organism evidence="6 7">
    <name type="scientific">Tessaracoccus palaemonis</name>
    <dbReference type="NCBI Taxonomy" id="2829499"/>
    <lineage>
        <taxon>Bacteria</taxon>
        <taxon>Bacillati</taxon>
        <taxon>Actinomycetota</taxon>
        <taxon>Actinomycetes</taxon>
        <taxon>Propionibacteriales</taxon>
        <taxon>Propionibacteriaceae</taxon>
        <taxon>Tessaracoccus</taxon>
    </lineage>
</organism>
<keyword evidence="7" id="KW-1185">Reference proteome</keyword>
<sequence length="837" mass="91570">MASPHILNAAATWYTAGTMPLPLRADGSKAPAVNWRTYQHQRPTWDQVAALFQADTDGLGVICGNVSGHLEMLEFEGPAVTDGLVAQVASACTDHGRQDLWQRVADSYKEVSPGGGLHLYYQITDGDTLPNTKLARRPATNDELAQNPSNKIRVLIETRGEGGFSVVAPSAGRSHPTGRAWTQISPGGVDTLAHLTADERDFLHDMCRLFDAMPQTDTYTPPATPTPPTDGRLRPGDDFNARANWDDIIGTHGWQRAWRGHGLYSTWLRPGKKHGERMSATTGRDEHDRLFVFSTSTEFEAEKPYDKFGAYALLEHNGDLAAATKALAEKGYGDPAPERRLTLLPSDPGYQRTAATTGPATDGATALAPIVQLQPATTVDDNEDALATAFVAQVADILRYCPQRSQWLHWTGARWEWDEAEIHRELVKDIARRLPATDKYERAWRRKMLTANGISAIARLARTDPRIVVHINQLDAQPWELNTPGGIINLRSGELLPPDPAKLHTRTTSCTPDFTLDAPHWTRFLDDTFGGDQELIDFVQRILGVAIIGQVLEQILPFAHGAGANGKSTLIEAVMQTLGRGQGGYSIAAAAEMLMVRRHSEHPAELAQLAGARMVVCSELEDGQRFAEARIKQLTGSDSINARHMYGNPFTFTPTHTIFLIANHKPMATVGGNALWRRIVLIPFEHVVPEHLRDPHLAAKLEAEAPAILAWLARGSACWYAGGLRIPAAVKAASEAYRKDEDTVGRFVAEQCHVPAGGGGGLVQVKVGELRRAYEQACIELGDDPVSARRFSQELRDRWGIEAVKAAKGARFYKGVALITVEDDPGDDQEPEDGGLL</sequence>
<name>A0ABX8SHE3_9ACTN</name>
<evidence type="ECO:0000313" key="7">
    <source>
        <dbReference type="Proteomes" id="UP000824504"/>
    </source>
</evidence>
<dbReference type="EMBL" id="CP079216">
    <property type="protein sequence ID" value="QXT62741.1"/>
    <property type="molecule type" value="Genomic_DNA"/>
</dbReference>
<dbReference type="Pfam" id="PF19263">
    <property type="entry name" value="DUF5906"/>
    <property type="match status" value="1"/>
</dbReference>
<feature type="region of interest" description="Disordered" evidence="4">
    <location>
        <begin position="214"/>
        <end position="236"/>
    </location>
</feature>
<evidence type="ECO:0000256" key="2">
    <source>
        <dbReference type="ARBA" id="ARBA00022801"/>
    </source>
</evidence>
<dbReference type="PANTHER" id="PTHR35372:SF2">
    <property type="entry name" value="SF3 HELICASE DOMAIN-CONTAINING PROTEIN"/>
    <property type="match status" value="1"/>
</dbReference>
<dbReference type="Pfam" id="PF09250">
    <property type="entry name" value="Prim-Pol"/>
    <property type="match status" value="1"/>
</dbReference>
<dbReference type="InterPro" id="IPR014015">
    <property type="entry name" value="Helicase_SF3_DNA-vir"/>
</dbReference>
<dbReference type="NCBIfam" id="TIGR01613">
    <property type="entry name" value="primase_Cterm"/>
    <property type="match status" value="1"/>
</dbReference>
<protein>
    <submittedName>
        <fullName evidence="6">Bifunctional DNA primase/polymerase</fullName>
    </submittedName>
</protein>